<keyword evidence="18" id="KW-1185">Reference proteome</keyword>
<dbReference type="SUPFAM" id="SSF46938">
    <property type="entry name" value="CRAL/TRIO N-terminal domain"/>
    <property type="match status" value="1"/>
</dbReference>
<evidence type="ECO:0000256" key="6">
    <source>
        <dbReference type="ARBA" id="ARBA00022617"/>
    </source>
</evidence>
<dbReference type="GO" id="GO:0004497">
    <property type="term" value="F:monooxygenase activity"/>
    <property type="evidence" value="ECO:0007669"/>
    <property type="project" value="UniProtKB-KW"/>
</dbReference>
<dbReference type="GO" id="GO:0016705">
    <property type="term" value="F:oxidoreductase activity, acting on paired donors, with incorporation or reduction of molecular oxygen"/>
    <property type="evidence" value="ECO:0007669"/>
    <property type="project" value="InterPro"/>
</dbReference>
<keyword evidence="9" id="KW-0492">Microsome</keyword>
<sequence length="1370" mass="156661">MLLLIRSTDVDFTVKPPPTVLIQQHVLHSMASLKFDDNNVPYLDLGDGFRIALEGDEYTDAKAKEKAARELRETPDVVEKSMQELRGLLQEEKSLYVPMDNDPFMIKFLRPCKYYAQSAFELIKRYYRFRSKHPDLCDELYPVSVKHVYEEGLVHFLPLRDQHGSRILVLECGNVASEGYYMFPNTRISGVFTLRSPSYLVHDPTLYKHMAIKDFDHFTDHVTEFYPDTDPILARSLFFTNGTHWRQHRSGLSPAFTGSKMRSMFGLLSKSAGDAMDRLAVFSSGKSFTMELRDLYSRLGNDVMSSISFGVEVDSLTDRDNEFFLKGKRLAQIDGLPGLKFLMATTIPKVFRFLRLSGMYKDVNEFYLDAVSTNIKLREKNQITRPDFIHLLLQARRNTLGAEKHDDETLQDAGFSTAQTHTVEQKGGGKLSWEDIDIAGATASFFFGGIETTTTLLCFASYELALNPTIQERLRAEIDATRSELPDGKTPTYEVLQKMQYLDMVVSETLRRWTPLGITNRKCTRNYTFTNTDGTKVTIERGQNVSIPLKAFHLDEKFYPEPLRFDPDRFSDPHNINQDAYVPFGTGLRNCIGSRLALMQAKCILFLMLSNFIIKPDTKLTIPIVIDETSAEKWKPAKVSLTDLFRAVQIALEAGMYEPRTQLNGAIVILDMEGLSLTQIMQFTPKFAAMALDWIQQCTAMRLKSVHIVNNSYLFNMLFAIFKPFLTEKLRKRLFFHQKDFNSLMTHVDAKCLRPKYGGTLDCLETDGKLLGEMFELYHKEFELANSFGYLRKQDYGSTQDETTTTMTIALATFASHKITTSRESVAGASGSKSRSGVRMFLLWALPVVLYLFYRWSVATYDYFEKRNIPYVRPVPFFGQVWSFFTQEKHAVDVASEGYYMFPNTRISGAFTLRTPAYLVHDPVLFKEMAIRDFDHFTDHVTNLSIEYDPILARSLFFTNGAQWRHHRTGLSPAFTGSKIRNMFVLLSKSAGDAMNRLVVFSRGKPFTMELRDLYSKLGNDAMTSISFGVEVDSLTDPENEFFLKGNRLAKVDGLPGLKILMTTILPGLYKFLRLGVLYKDVNEFYLEAVATNIRYREKNYIKRPDFIHLLLQARKNELNTEQTEDDQFQSAGFSTAETHSVETQRDATNEKLQWQDIDITAAAVSFFFGGIETTTTLLCFTCYELAVNPAIQERLRSEIDLARVELADGKTPTYEILQKMKYLDMVVSETLRRWVPFGLTNRRCTKDYTFTNTDGTKVTIEKGLNISIPLKAFHLDEKFFPDPLRFDPERFSNPNNINQDAYVPFGTGLRNCIGSRLALMQAKCFLFYMLSNFIIEPGTKLTIPLVLDETSAGLNAKHGFWMNLVPRYV</sequence>
<evidence type="ECO:0000256" key="10">
    <source>
        <dbReference type="ARBA" id="ARBA00023002"/>
    </source>
</evidence>
<dbReference type="Gene3D" id="3.40.525.10">
    <property type="entry name" value="CRAL-TRIO lipid binding domain"/>
    <property type="match status" value="1"/>
</dbReference>
<dbReference type="SMART" id="SM00516">
    <property type="entry name" value="SEC14"/>
    <property type="match status" value="1"/>
</dbReference>
<dbReference type="InterPro" id="IPR001128">
    <property type="entry name" value="Cyt_P450"/>
</dbReference>
<dbReference type="Gene3D" id="1.10.630.10">
    <property type="entry name" value="Cytochrome P450"/>
    <property type="match status" value="2"/>
</dbReference>
<reference evidence="17" key="2">
    <citation type="submission" date="2020-05" db="UniProtKB">
        <authorList>
            <consortium name="EnsemblMetazoa"/>
        </authorList>
    </citation>
    <scope>IDENTIFICATION</scope>
    <source>
        <strain evidence="17">MINIMUS1</strain>
    </source>
</reference>
<keyword evidence="8" id="KW-0256">Endoplasmic reticulum</keyword>
<evidence type="ECO:0000256" key="2">
    <source>
        <dbReference type="ARBA" id="ARBA00003690"/>
    </source>
</evidence>
<comment type="similarity">
    <text evidence="5">Belongs to the cytochrome P450 family.</text>
</comment>
<dbReference type="FunFam" id="1.10.630.10:FF:000182">
    <property type="entry name" value="Cytochrome P450 3A4"/>
    <property type="match status" value="1"/>
</dbReference>
<keyword evidence="11 14" id="KW-0408">Iron</keyword>
<evidence type="ECO:0000256" key="15">
    <source>
        <dbReference type="SAM" id="MobiDB-lite"/>
    </source>
</evidence>
<dbReference type="InterPro" id="IPR002401">
    <property type="entry name" value="Cyt_P450_E_grp-I"/>
</dbReference>
<dbReference type="InterPro" id="IPR036273">
    <property type="entry name" value="CRAL/TRIO_N_dom_sf"/>
</dbReference>
<keyword evidence="10" id="KW-0560">Oxidoreductase</keyword>
<dbReference type="PRINTS" id="PR00463">
    <property type="entry name" value="EP450I"/>
</dbReference>
<evidence type="ECO:0000259" key="16">
    <source>
        <dbReference type="PROSITE" id="PS50191"/>
    </source>
</evidence>
<dbReference type="VEuPathDB" id="VectorBase:AMIN001788"/>
<evidence type="ECO:0000256" key="14">
    <source>
        <dbReference type="PIRSR" id="PIRSR602401-1"/>
    </source>
</evidence>
<dbReference type="PANTHER" id="PTHR24292">
    <property type="entry name" value="CYTOCHROME P450"/>
    <property type="match status" value="1"/>
</dbReference>
<evidence type="ECO:0000256" key="1">
    <source>
        <dbReference type="ARBA" id="ARBA00001971"/>
    </source>
</evidence>
<dbReference type="InterPro" id="IPR011074">
    <property type="entry name" value="CRAL/TRIO_N_dom"/>
</dbReference>
<proteinExistence type="inferred from homology"/>
<dbReference type="CDD" id="cd11056">
    <property type="entry name" value="CYP6-like"/>
    <property type="match status" value="2"/>
</dbReference>
<evidence type="ECO:0000256" key="13">
    <source>
        <dbReference type="ARBA" id="ARBA00023136"/>
    </source>
</evidence>
<keyword evidence="12" id="KW-0503">Monooxygenase</keyword>
<organism evidence="17 18">
    <name type="scientific">Anopheles minimus</name>
    <dbReference type="NCBI Taxonomy" id="112268"/>
    <lineage>
        <taxon>Eukaryota</taxon>
        <taxon>Metazoa</taxon>
        <taxon>Ecdysozoa</taxon>
        <taxon>Arthropoda</taxon>
        <taxon>Hexapoda</taxon>
        <taxon>Insecta</taxon>
        <taxon>Pterygota</taxon>
        <taxon>Neoptera</taxon>
        <taxon>Endopterygota</taxon>
        <taxon>Diptera</taxon>
        <taxon>Nematocera</taxon>
        <taxon>Culicoidea</taxon>
        <taxon>Culicidae</taxon>
        <taxon>Anophelinae</taxon>
        <taxon>Anopheles</taxon>
    </lineage>
</organism>
<evidence type="ECO:0000256" key="9">
    <source>
        <dbReference type="ARBA" id="ARBA00022848"/>
    </source>
</evidence>
<dbReference type="SUPFAM" id="SSF48264">
    <property type="entry name" value="Cytochrome P450"/>
    <property type="match status" value="2"/>
</dbReference>
<dbReference type="STRING" id="112268.A0A182VUP5"/>
<dbReference type="InterPro" id="IPR017972">
    <property type="entry name" value="Cyt_P450_CS"/>
</dbReference>
<dbReference type="Gene3D" id="1.10.8.20">
    <property type="entry name" value="N-terminal domain of phosphatidylinositol transfer protein sec14p"/>
    <property type="match status" value="1"/>
</dbReference>
<dbReference type="CDD" id="cd00170">
    <property type="entry name" value="SEC14"/>
    <property type="match status" value="1"/>
</dbReference>
<dbReference type="SUPFAM" id="SSF52087">
    <property type="entry name" value="CRAL/TRIO domain"/>
    <property type="match status" value="1"/>
</dbReference>
<evidence type="ECO:0000256" key="7">
    <source>
        <dbReference type="ARBA" id="ARBA00022723"/>
    </source>
</evidence>
<accession>A0A182VUP5</accession>
<reference evidence="18" key="1">
    <citation type="submission" date="2013-03" db="EMBL/GenBank/DDBJ databases">
        <title>The Genome Sequence of Anopheles minimus MINIMUS1.</title>
        <authorList>
            <consortium name="The Broad Institute Genomics Platform"/>
            <person name="Neafsey D.E."/>
            <person name="Walton C."/>
            <person name="Walker B."/>
            <person name="Young S.K."/>
            <person name="Zeng Q."/>
            <person name="Gargeya S."/>
            <person name="Fitzgerald M."/>
            <person name="Haas B."/>
            <person name="Abouelleil A."/>
            <person name="Allen A.W."/>
            <person name="Alvarado L."/>
            <person name="Arachchi H.M."/>
            <person name="Berlin A.M."/>
            <person name="Chapman S.B."/>
            <person name="Gainer-Dewar J."/>
            <person name="Goldberg J."/>
            <person name="Griggs A."/>
            <person name="Gujja S."/>
            <person name="Hansen M."/>
            <person name="Howarth C."/>
            <person name="Imamovic A."/>
            <person name="Ireland A."/>
            <person name="Larimer J."/>
            <person name="McCowan C."/>
            <person name="Murphy C."/>
            <person name="Pearson M."/>
            <person name="Poon T.W."/>
            <person name="Priest M."/>
            <person name="Roberts A."/>
            <person name="Saif S."/>
            <person name="Shea T."/>
            <person name="Sisk P."/>
            <person name="Sykes S."/>
            <person name="Wortman J."/>
            <person name="Nusbaum C."/>
            <person name="Birren B."/>
        </authorList>
    </citation>
    <scope>NUCLEOTIDE SEQUENCE [LARGE SCALE GENOMIC DNA]</scope>
    <source>
        <strain evidence="18">MINIMUS1</strain>
    </source>
</reference>
<keyword evidence="6 14" id="KW-0349">Heme</keyword>
<evidence type="ECO:0000256" key="12">
    <source>
        <dbReference type="ARBA" id="ARBA00023033"/>
    </source>
</evidence>
<feature type="domain" description="CRAL-TRIO" evidence="16">
    <location>
        <begin position="600"/>
        <end position="765"/>
    </location>
</feature>
<protein>
    <recommendedName>
        <fullName evidence="16">CRAL-TRIO domain-containing protein</fullName>
    </recommendedName>
</protein>
<dbReference type="GO" id="GO:0005506">
    <property type="term" value="F:iron ion binding"/>
    <property type="evidence" value="ECO:0007669"/>
    <property type="project" value="InterPro"/>
</dbReference>
<comment type="subcellular location">
    <subcellularLocation>
        <location evidence="4">Endoplasmic reticulum membrane</location>
        <topology evidence="4">Peripheral membrane protein</topology>
    </subcellularLocation>
    <subcellularLocation>
        <location evidence="3">Microsome membrane</location>
        <topology evidence="3">Peripheral membrane protein</topology>
    </subcellularLocation>
</comment>
<dbReference type="InterPro" id="IPR050476">
    <property type="entry name" value="Insect_CytP450_Detox"/>
</dbReference>
<dbReference type="PROSITE" id="PS00086">
    <property type="entry name" value="CYTOCHROME_P450"/>
    <property type="match status" value="2"/>
</dbReference>
<feature type="region of interest" description="Disordered" evidence="15">
    <location>
        <begin position="1122"/>
        <end position="1146"/>
    </location>
</feature>
<dbReference type="SMART" id="SM01100">
    <property type="entry name" value="CRAL_TRIO_N"/>
    <property type="match status" value="1"/>
</dbReference>
<keyword evidence="13" id="KW-0472">Membrane</keyword>
<dbReference type="Pfam" id="PF00650">
    <property type="entry name" value="CRAL_TRIO"/>
    <property type="match status" value="1"/>
</dbReference>
<feature type="binding site" description="axial binding residue" evidence="14">
    <location>
        <position position="591"/>
    </location>
    <ligand>
        <name>heme</name>
        <dbReference type="ChEBI" id="CHEBI:30413"/>
    </ligand>
    <ligandPart>
        <name>Fe</name>
        <dbReference type="ChEBI" id="CHEBI:18248"/>
    </ligandPart>
</feature>
<evidence type="ECO:0000256" key="4">
    <source>
        <dbReference type="ARBA" id="ARBA00004406"/>
    </source>
</evidence>
<dbReference type="InterPro" id="IPR036865">
    <property type="entry name" value="CRAL-TRIO_dom_sf"/>
</dbReference>
<dbReference type="PRINTS" id="PR00385">
    <property type="entry name" value="P450"/>
</dbReference>
<evidence type="ECO:0000256" key="8">
    <source>
        <dbReference type="ARBA" id="ARBA00022824"/>
    </source>
</evidence>
<evidence type="ECO:0000256" key="11">
    <source>
        <dbReference type="ARBA" id="ARBA00023004"/>
    </source>
</evidence>
<dbReference type="FunFam" id="1.10.630.10:FF:000042">
    <property type="entry name" value="Cytochrome P450"/>
    <property type="match status" value="1"/>
</dbReference>
<dbReference type="Pfam" id="PF00067">
    <property type="entry name" value="p450"/>
    <property type="match status" value="2"/>
</dbReference>
<dbReference type="GO" id="GO:0005789">
    <property type="term" value="C:endoplasmic reticulum membrane"/>
    <property type="evidence" value="ECO:0007669"/>
    <property type="project" value="UniProtKB-SubCell"/>
</dbReference>
<feature type="compositionally biased region" description="Polar residues" evidence="15">
    <location>
        <begin position="1129"/>
        <end position="1139"/>
    </location>
</feature>
<evidence type="ECO:0000256" key="5">
    <source>
        <dbReference type="ARBA" id="ARBA00010617"/>
    </source>
</evidence>
<comment type="cofactor">
    <cofactor evidence="1 14">
        <name>heme</name>
        <dbReference type="ChEBI" id="CHEBI:30413"/>
    </cofactor>
</comment>
<dbReference type="PROSITE" id="PS50191">
    <property type="entry name" value="CRAL_TRIO"/>
    <property type="match status" value="1"/>
</dbReference>
<evidence type="ECO:0000313" key="18">
    <source>
        <dbReference type="Proteomes" id="UP000075920"/>
    </source>
</evidence>
<dbReference type="InterPro" id="IPR001251">
    <property type="entry name" value="CRAL-TRIO_dom"/>
</dbReference>
<dbReference type="EnsemblMetazoa" id="AMIN001788-RA">
    <property type="protein sequence ID" value="AMIN001788-PA"/>
    <property type="gene ID" value="AMIN001788"/>
</dbReference>
<name>A0A182VUP5_9DIPT</name>
<dbReference type="Proteomes" id="UP000075920">
    <property type="component" value="Unassembled WGS sequence"/>
</dbReference>
<dbReference type="InterPro" id="IPR036396">
    <property type="entry name" value="Cyt_P450_sf"/>
</dbReference>
<evidence type="ECO:0000256" key="3">
    <source>
        <dbReference type="ARBA" id="ARBA00004174"/>
    </source>
</evidence>
<dbReference type="GO" id="GO:0020037">
    <property type="term" value="F:heme binding"/>
    <property type="evidence" value="ECO:0007669"/>
    <property type="project" value="InterPro"/>
</dbReference>
<keyword evidence="7 14" id="KW-0479">Metal-binding</keyword>
<dbReference type="PANTHER" id="PTHR24292:SF54">
    <property type="entry name" value="CYP9F3-RELATED"/>
    <property type="match status" value="1"/>
</dbReference>
<comment type="function">
    <text evidence="2">May be involved in the metabolism of insect hormones and in the breakdown of synthetic insecticides.</text>
</comment>
<evidence type="ECO:0000313" key="17">
    <source>
        <dbReference type="EnsemblMetazoa" id="AMIN001788-PA"/>
    </source>
</evidence>